<dbReference type="SUPFAM" id="SSF103088">
    <property type="entry name" value="OmpA-like"/>
    <property type="match status" value="1"/>
</dbReference>
<dbReference type="CDD" id="cd07185">
    <property type="entry name" value="OmpA_C-like"/>
    <property type="match status" value="1"/>
</dbReference>
<keyword evidence="13" id="KW-1185">Reference proteome</keyword>
<name>A0ABQ2WR94_9ALTE</name>
<comment type="subcellular location">
    <subcellularLocation>
        <location evidence="1">Cell outer membrane</location>
    </subcellularLocation>
</comment>
<evidence type="ECO:0000256" key="5">
    <source>
        <dbReference type="ARBA" id="ARBA00022692"/>
    </source>
</evidence>
<dbReference type="PRINTS" id="PR01021">
    <property type="entry name" value="OMPADOMAIN"/>
</dbReference>
<feature type="domain" description="OmpA-like" evidence="11">
    <location>
        <begin position="498"/>
        <end position="615"/>
    </location>
</feature>
<organism evidence="12 13">
    <name type="scientific">Alishewanella tabrizica</name>
    <dbReference type="NCBI Taxonomy" id="671278"/>
    <lineage>
        <taxon>Bacteria</taxon>
        <taxon>Pseudomonadati</taxon>
        <taxon>Pseudomonadota</taxon>
        <taxon>Gammaproteobacteria</taxon>
        <taxon>Alteromonadales</taxon>
        <taxon>Alteromonadaceae</taxon>
        <taxon>Alishewanella</taxon>
    </lineage>
</organism>
<keyword evidence="4" id="KW-1134">Transmembrane beta strand</keyword>
<keyword evidence="5" id="KW-0812">Transmembrane</keyword>
<feature type="compositionally biased region" description="Basic and acidic residues" evidence="9">
    <location>
        <begin position="606"/>
        <end position="615"/>
    </location>
</feature>
<accession>A0ABQ2WR94</accession>
<evidence type="ECO:0000256" key="8">
    <source>
        <dbReference type="PROSITE-ProRule" id="PRU00473"/>
    </source>
</evidence>
<sequence length="615" mass="68450">MMNLRPITLFLMTMSLSLSSFASYSYPTVNETVRQAIETNPEIDVRWREFLAAGFGVDAAKAGYLPSVDLSTGANYQHRDYGPIREYGSNFARLTLTQMLYDGSRTRAEVSRLTHEQLVSYFRLLETIENVGFEAFRAYQDVIKQRQLVGLAEENLQKHYTVYKQIEDSVAAGRARAADLEQITGRLSLAQSNLMIEKSNLHDVSARYLRLVGQAPNLDMRSQALTISIPPKLSDALNQSYQFSPTYHAALRNIEAANAAKTAAKANFKPQVSLNSSYSYQDTDQFGVRGDRSEAQIGIEVRYNLFSGKRDSANTKRAIEQVNLAEDLRLKACIDLRQNMQIAFNENQRLLKQLPFLSQHRLSSDRVRTAYKQQFDIGQRSLLDVLDSENEFFQASRAFLVAESDKTVAQARILATSGQLTQALALSRQALPSLADLGAQSIDVDPATACPVDFAYDDSIYQADSDADGVPDYLDFCPNTPSASTVDARGCAVSQPDTEQTSAAVKLNIYFAHNSSELPAEATDILRQISDHLHTTPALQVEIAGHTSEDGADWYNKRLSQQRADIIRDNLITHFSVSETRVAAVGYGSSQLLDTDDSEAARQANRRVEARFKKP</sequence>
<feature type="region of interest" description="Disordered" evidence="9">
    <location>
        <begin position="596"/>
        <end position="615"/>
    </location>
</feature>
<dbReference type="PANTHER" id="PTHR30026:SF22">
    <property type="entry name" value="OUTER MEMBRANE EFFLUX PROTEIN"/>
    <property type="match status" value="1"/>
</dbReference>
<dbReference type="InterPro" id="IPR006665">
    <property type="entry name" value="OmpA-like"/>
</dbReference>
<protein>
    <recommendedName>
        <fullName evidence="11">OmpA-like domain-containing protein</fullName>
    </recommendedName>
</protein>
<evidence type="ECO:0000256" key="1">
    <source>
        <dbReference type="ARBA" id="ARBA00004442"/>
    </source>
</evidence>
<comment type="caution">
    <text evidence="12">The sequence shown here is derived from an EMBL/GenBank/DDBJ whole genome shotgun (WGS) entry which is preliminary data.</text>
</comment>
<dbReference type="InterPro" id="IPR051906">
    <property type="entry name" value="TolC-like"/>
</dbReference>
<dbReference type="InterPro" id="IPR006664">
    <property type="entry name" value="OMP_bac"/>
</dbReference>
<dbReference type="SUPFAM" id="SSF56954">
    <property type="entry name" value="Outer membrane efflux proteins (OEP)"/>
    <property type="match status" value="1"/>
</dbReference>
<evidence type="ECO:0000256" key="4">
    <source>
        <dbReference type="ARBA" id="ARBA00022452"/>
    </source>
</evidence>
<evidence type="ECO:0000256" key="6">
    <source>
        <dbReference type="ARBA" id="ARBA00023136"/>
    </source>
</evidence>
<dbReference type="InterPro" id="IPR003423">
    <property type="entry name" value="OMP_efflux"/>
</dbReference>
<dbReference type="Pfam" id="PF02321">
    <property type="entry name" value="OEP"/>
    <property type="match status" value="2"/>
</dbReference>
<dbReference type="Gene3D" id="3.30.1330.60">
    <property type="entry name" value="OmpA-like domain"/>
    <property type="match status" value="1"/>
</dbReference>
<feature type="chain" id="PRO_5047321196" description="OmpA-like domain-containing protein" evidence="10">
    <location>
        <begin position="23"/>
        <end position="615"/>
    </location>
</feature>
<dbReference type="Gene3D" id="1.20.1600.10">
    <property type="entry name" value="Outer membrane efflux proteins (OEP)"/>
    <property type="match status" value="1"/>
</dbReference>
<dbReference type="SUPFAM" id="SSF103647">
    <property type="entry name" value="TSP type-3 repeat"/>
    <property type="match status" value="1"/>
</dbReference>
<dbReference type="PROSITE" id="PS51123">
    <property type="entry name" value="OMPA_2"/>
    <property type="match status" value="1"/>
</dbReference>
<keyword evidence="6 8" id="KW-0472">Membrane</keyword>
<dbReference type="InterPro" id="IPR036737">
    <property type="entry name" value="OmpA-like_sf"/>
</dbReference>
<feature type="signal peptide" evidence="10">
    <location>
        <begin position="1"/>
        <end position="22"/>
    </location>
</feature>
<gene>
    <name evidence="12" type="ORF">GCM10008111_23860</name>
</gene>
<dbReference type="RefSeq" id="WP_229797055.1">
    <property type="nucleotide sequence ID" value="NZ_BMYR01000009.1"/>
</dbReference>
<proteinExistence type="inferred from homology"/>
<evidence type="ECO:0000256" key="3">
    <source>
        <dbReference type="ARBA" id="ARBA00022448"/>
    </source>
</evidence>
<evidence type="ECO:0000256" key="10">
    <source>
        <dbReference type="SAM" id="SignalP"/>
    </source>
</evidence>
<keyword evidence="7" id="KW-0998">Cell outer membrane</keyword>
<dbReference type="Pfam" id="PF00691">
    <property type="entry name" value="OmpA"/>
    <property type="match status" value="1"/>
</dbReference>
<evidence type="ECO:0000313" key="13">
    <source>
        <dbReference type="Proteomes" id="UP000634667"/>
    </source>
</evidence>
<dbReference type="EMBL" id="BMYR01000009">
    <property type="protein sequence ID" value="GGW67047.1"/>
    <property type="molecule type" value="Genomic_DNA"/>
</dbReference>
<comment type="similarity">
    <text evidence="2">Belongs to the outer membrane factor (OMF) (TC 1.B.17) family.</text>
</comment>
<evidence type="ECO:0000256" key="2">
    <source>
        <dbReference type="ARBA" id="ARBA00007613"/>
    </source>
</evidence>
<evidence type="ECO:0000256" key="7">
    <source>
        <dbReference type="ARBA" id="ARBA00023237"/>
    </source>
</evidence>
<evidence type="ECO:0000259" key="11">
    <source>
        <dbReference type="PROSITE" id="PS51123"/>
    </source>
</evidence>
<dbReference type="PANTHER" id="PTHR30026">
    <property type="entry name" value="OUTER MEMBRANE PROTEIN TOLC"/>
    <property type="match status" value="1"/>
</dbReference>
<keyword evidence="3" id="KW-0813">Transport</keyword>
<keyword evidence="10" id="KW-0732">Signal</keyword>
<dbReference type="NCBIfam" id="TIGR01844">
    <property type="entry name" value="type_I_sec_TolC"/>
    <property type="match status" value="1"/>
</dbReference>
<dbReference type="InterPro" id="IPR028974">
    <property type="entry name" value="TSP_type-3_rpt"/>
</dbReference>
<reference evidence="13" key="1">
    <citation type="journal article" date="2019" name="Int. J. Syst. Evol. Microbiol.">
        <title>The Global Catalogue of Microorganisms (GCM) 10K type strain sequencing project: providing services to taxonomists for standard genome sequencing and annotation.</title>
        <authorList>
            <consortium name="The Broad Institute Genomics Platform"/>
            <consortium name="The Broad Institute Genome Sequencing Center for Infectious Disease"/>
            <person name="Wu L."/>
            <person name="Ma J."/>
        </authorList>
    </citation>
    <scope>NUCLEOTIDE SEQUENCE [LARGE SCALE GENOMIC DNA]</scope>
    <source>
        <strain evidence="13">KCTC 23723</strain>
    </source>
</reference>
<evidence type="ECO:0000313" key="12">
    <source>
        <dbReference type="EMBL" id="GGW67047.1"/>
    </source>
</evidence>
<dbReference type="Proteomes" id="UP000634667">
    <property type="component" value="Unassembled WGS sequence"/>
</dbReference>
<dbReference type="InterPro" id="IPR010130">
    <property type="entry name" value="T1SS_OMP_TolC"/>
</dbReference>
<evidence type="ECO:0000256" key="9">
    <source>
        <dbReference type="SAM" id="MobiDB-lite"/>
    </source>
</evidence>